<feature type="compositionally biased region" description="Basic residues" evidence="1">
    <location>
        <begin position="1"/>
        <end position="13"/>
    </location>
</feature>
<protein>
    <submittedName>
        <fullName evidence="2">Uncharacterized protein</fullName>
    </submittedName>
</protein>
<organism evidence="2 3">
    <name type="scientific">Polyplax serrata</name>
    <name type="common">Common mouse louse</name>
    <dbReference type="NCBI Taxonomy" id="468196"/>
    <lineage>
        <taxon>Eukaryota</taxon>
        <taxon>Metazoa</taxon>
        <taxon>Ecdysozoa</taxon>
        <taxon>Arthropoda</taxon>
        <taxon>Hexapoda</taxon>
        <taxon>Insecta</taxon>
        <taxon>Pterygota</taxon>
        <taxon>Neoptera</taxon>
        <taxon>Paraneoptera</taxon>
        <taxon>Psocodea</taxon>
        <taxon>Troctomorpha</taxon>
        <taxon>Phthiraptera</taxon>
        <taxon>Anoplura</taxon>
        <taxon>Polyplacidae</taxon>
        <taxon>Polyplax</taxon>
    </lineage>
</organism>
<sequence length="150" mass="16609">MTWQKKKKKKKVKNGGGRIEKNDVAEANRSKTSELPKGFVNIGQKTAFSQINQMRLTRSVKKTSSFLSRGYPNVAPNENKHGGGKGKTSNPGKVVCASERATHRKKATAVERTFRPFPEPFACPWESVRSQITDTSPVLPMGFAISHCPH</sequence>
<feature type="region of interest" description="Disordered" evidence="1">
    <location>
        <begin position="63"/>
        <end position="93"/>
    </location>
</feature>
<gene>
    <name evidence="2" type="ORF">RUM43_008660</name>
</gene>
<evidence type="ECO:0000313" key="2">
    <source>
        <dbReference type="EMBL" id="KAK6622817.1"/>
    </source>
</evidence>
<name>A0AAN8S852_POLSC</name>
<accession>A0AAN8S852</accession>
<dbReference type="EMBL" id="JAWJWE010000038">
    <property type="protein sequence ID" value="KAK6622817.1"/>
    <property type="molecule type" value="Genomic_DNA"/>
</dbReference>
<proteinExistence type="predicted"/>
<feature type="compositionally biased region" description="Basic and acidic residues" evidence="1">
    <location>
        <begin position="18"/>
        <end position="34"/>
    </location>
</feature>
<dbReference type="AlphaFoldDB" id="A0AAN8S852"/>
<reference evidence="2 3" key="1">
    <citation type="submission" date="2023-10" db="EMBL/GenBank/DDBJ databases">
        <title>Genomes of two closely related lineages of the louse Polyplax serrata with different host specificities.</title>
        <authorList>
            <person name="Martinu J."/>
            <person name="Tarabai H."/>
            <person name="Stefka J."/>
            <person name="Hypsa V."/>
        </authorList>
    </citation>
    <scope>NUCLEOTIDE SEQUENCE [LARGE SCALE GENOMIC DNA]</scope>
    <source>
        <strain evidence="2">HR10_N</strain>
    </source>
</reference>
<evidence type="ECO:0000256" key="1">
    <source>
        <dbReference type="SAM" id="MobiDB-lite"/>
    </source>
</evidence>
<comment type="caution">
    <text evidence="2">The sequence shown here is derived from an EMBL/GenBank/DDBJ whole genome shotgun (WGS) entry which is preliminary data.</text>
</comment>
<evidence type="ECO:0000313" key="3">
    <source>
        <dbReference type="Proteomes" id="UP001372834"/>
    </source>
</evidence>
<feature type="region of interest" description="Disordered" evidence="1">
    <location>
        <begin position="1"/>
        <end position="35"/>
    </location>
</feature>
<dbReference type="Proteomes" id="UP001372834">
    <property type="component" value="Unassembled WGS sequence"/>
</dbReference>